<gene>
    <name evidence="3" type="ORF">BZB76_0955</name>
</gene>
<evidence type="ECO:0000259" key="2">
    <source>
        <dbReference type="Pfam" id="PF03795"/>
    </source>
</evidence>
<proteinExistence type="inferred from homology"/>
<sequence>MKYLMLICGDENAELTADELALLEEDTIDWVEKMDARNVRKLGARLRLTDTATTVRVRDGETILSDGPFTETKEQILGFDLIECADLEEALEIASKHPTAQRGSIEVRPLWEE</sequence>
<feature type="domain" description="YCII-related" evidence="2">
    <location>
        <begin position="1"/>
        <end position="112"/>
    </location>
</feature>
<dbReference type="InterPro" id="IPR011008">
    <property type="entry name" value="Dimeric_a/b-barrel"/>
</dbReference>
<evidence type="ECO:0000256" key="1">
    <source>
        <dbReference type="ARBA" id="ARBA00007689"/>
    </source>
</evidence>
<dbReference type="Pfam" id="PF03795">
    <property type="entry name" value="YCII"/>
    <property type="match status" value="1"/>
</dbReference>
<name>A0A495QZ40_9ACTN</name>
<evidence type="ECO:0000313" key="4">
    <source>
        <dbReference type="Proteomes" id="UP000274601"/>
    </source>
</evidence>
<dbReference type="AlphaFoldDB" id="A0A495QZ40"/>
<dbReference type="RefSeq" id="WP_121432995.1">
    <property type="nucleotide sequence ID" value="NZ_RBWU01000001.1"/>
</dbReference>
<protein>
    <recommendedName>
        <fullName evidence="2">YCII-related domain-containing protein</fullName>
    </recommendedName>
</protein>
<dbReference type="EMBL" id="RBWU01000001">
    <property type="protein sequence ID" value="RKS79485.1"/>
    <property type="molecule type" value="Genomic_DNA"/>
</dbReference>
<dbReference type="Gene3D" id="3.30.70.1060">
    <property type="entry name" value="Dimeric alpha+beta barrel"/>
    <property type="match status" value="1"/>
</dbReference>
<dbReference type="PANTHER" id="PTHR35174">
    <property type="entry name" value="BLL7171 PROTEIN-RELATED"/>
    <property type="match status" value="1"/>
</dbReference>
<organism evidence="3 4">
    <name type="scientific">Actinomadura pelletieri DSM 43383</name>
    <dbReference type="NCBI Taxonomy" id="1120940"/>
    <lineage>
        <taxon>Bacteria</taxon>
        <taxon>Bacillati</taxon>
        <taxon>Actinomycetota</taxon>
        <taxon>Actinomycetes</taxon>
        <taxon>Streptosporangiales</taxon>
        <taxon>Thermomonosporaceae</taxon>
        <taxon>Actinomadura</taxon>
    </lineage>
</organism>
<dbReference type="Proteomes" id="UP000274601">
    <property type="component" value="Unassembled WGS sequence"/>
</dbReference>
<comment type="similarity">
    <text evidence="1">Belongs to the YciI family.</text>
</comment>
<reference evidence="3 4" key="1">
    <citation type="submission" date="2018-10" db="EMBL/GenBank/DDBJ databases">
        <title>Genomic Encyclopedia of Archaeal and Bacterial Type Strains, Phase II (KMG-II): from individual species to whole genera.</title>
        <authorList>
            <person name="Goeker M."/>
        </authorList>
    </citation>
    <scope>NUCLEOTIDE SEQUENCE [LARGE SCALE GENOMIC DNA]</scope>
    <source>
        <strain evidence="3 4">DSM 43383</strain>
    </source>
</reference>
<accession>A0A495QZ40</accession>
<dbReference type="InterPro" id="IPR005545">
    <property type="entry name" value="YCII"/>
</dbReference>
<comment type="caution">
    <text evidence="3">The sequence shown here is derived from an EMBL/GenBank/DDBJ whole genome shotgun (WGS) entry which is preliminary data.</text>
</comment>
<dbReference type="SUPFAM" id="SSF54909">
    <property type="entry name" value="Dimeric alpha+beta barrel"/>
    <property type="match status" value="1"/>
</dbReference>
<dbReference type="PANTHER" id="PTHR35174:SF3">
    <property type="entry name" value="BLL7171 PROTEIN"/>
    <property type="match status" value="1"/>
</dbReference>
<evidence type="ECO:0000313" key="3">
    <source>
        <dbReference type="EMBL" id="RKS79485.1"/>
    </source>
</evidence>
<keyword evidence="4" id="KW-1185">Reference proteome</keyword>
<dbReference type="OrthoDB" id="668782at2"/>